<protein>
    <submittedName>
        <fullName evidence="1">Uncharacterized protein</fullName>
    </submittedName>
</protein>
<evidence type="ECO:0000313" key="1">
    <source>
        <dbReference type="EMBL" id="AFK39455.1"/>
    </source>
</evidence>
<proteinExistence type="evidence at transcript level"/>
<dbReference type="EMBL" id="BT139660">
    <property type="protein sequence ID" value="AFK39455.1"/>
    <property type="molecule type" value="mRNA"/>
</dbReference>
<dbReference type="AlphaFoldDB" id="I3SGR3"/>
<name>I3SGR3_LOTJA</name>
<sequence>MSCPESQILKKVLIVYQNQTWSCNFHHEDTTFNCVLRRILNCGNQVNSFSSMLCQLTTGLMYLSINIRIVFAHLFLTEAGLVDKKTSI</sequence>
<accession>I3SGR3</accession>
<organism evidence="1">
    <name type="scientific">Lotus japonicus</name>
    <name type="common">Lotus corniculatus var. japonicus</name>
    <dbReference type="NCBI Taxonomy" id="34305"/>
    <lineage>
        <taxon>Eukaryota</taxon>
        <taxon>Viridiplantae</taxon>
        <taxon>Streptophyta</taxon>
        <taxon>Embryophyta</taxon>
        <taxon>Tracheophyta</taxon>
        <taxon>Spermatophyta</taxon>
        <taxon>Magnoliopsida</taxon>
        <taxon>eudicotyledons</taxon>
        <taxon>Gunneridae</taxon>
        <taxon>Pentapetalae</taxon>
        <taxon>rosids</taxon>
        <taxon>fabids</taxon>
        <taxon>Fabales</taxon>
        <taxon>Fabaceae</taxon>
        <taxon>Papilionoideae</taxon>
        <taxon>50 kb inversion clade</taxon>
        <taxon>NPAAA clade</taxon>
        <taxon>Hologalegina</taxon>
        <taxon>robinioid clade</taxon>
        <taxon>Loteae</taxon>
        <taxon>Lotus</taxon>
    </lineage>
</organism>
<reference evidence="1" key="1">
    <citation type="submission" date="2012-05" db="EMBL/GenBank/DDBJ databases">
        <authorList>
            <person name="Krishnakumar V."/>
            <person name="Cheung F."/>
            <person name="Xiao Y."/>
            <person name="Chan A."/>
            <person name="Moskal W.A."/>
            <person name="Town C.D."/>
        </authorList>
    </citation>
    <scope>NUCLEOTIDE SEQUENCE</scope>
</reference>